<evidence type="ECO:0000313" key="3">
    <source>
        <dbReference type="Proteomes" id="UP001457898"/>
    </source>
</evidence>
<organism evidence="2 3">
    <name type="scientific">Blautia caccae</name>
    <dbReference type="NCBI Taxonomy" id="3133175"/>
    <lineage>
        <taxon>Bacteria</taxon>
        <taxon>Bacillati</taxon>
        <taxon>Bacillota</taxon>
        <taxon>Clostridia</taxon>
        <taxon>Lachnospirales</taxon>
        <taxon>Lachnospiraceae</taxon>
        <taxon>Blautia</taxon>
    </lineage>
</organism>
<dbReference type="InterPro" id="IPR018878">
    <property type="entry name" value="ORF6C_dom"/>
</dbReference>
<feature type="domain" description="ORF6C" evidence="1">
    <location>
        <begin position="9"/>
        <end position="47"/>
    </location>
</feature>
<evidence type="ECO:0000313" key="2">
    <source>
        <dbReference type="EMBL" id="MEQ2429790.1"/>
    </source>
</evidence>
<accession>A0ABV1DHF7</accession>
<dbReference type="Proteomes" id="UP001457898">
    <property type="component" value="Unassembled WGS sequence"/>
</dbReference>
<evidence type="ECO:0000259" key="1">
    <source>
        <dbReference type="Pfam" id="PF10552"/>
    </source>
</evidence>
<protein>
    <submittedName>
        <fullName evidence="2">ORF6C domain-containing protein</fullName>
    </submittedName>
</protein>
<reference evidence="2 3" key="1">
    <citation type="submission" date="2024-03" db="EMBL/GenBank/DDBJ databases">
        <title>Human intestinal bacterial collection.</title>
        <authorList>
            <person name="Pauvert C."/>
            <person name="Hitch T.C.A."/>
            <person name="Clavel T."/>
        </authorList>
    </citation>
    <scope>NUCLEOTIDE SEQUENCE [LARGE SCALE GENOMIC DNA]</scope>
    <source>
        <strain evidence="2 3">CLA-SR-H028</strain>
    </source>
</reference>
<dbReference type="RefSeq" id="WP_225305330.1">
    <property type="nucleotide sequence ID" value="NZ_JBBMFP010000002.1"/>
</dbReference>
<dbReference type="Pfam" id="PF10552">
    <property type="entry name" value="ORF6C"/>
    <property type="match status" value="1"/>
</dbReference>
<proteinExistence type="predicted"/>
<comment type="caution">
    <text evidence="2">The sequence shown here is derived from an EMBL/GenBank/DDBJ whole genome shotgun (WGS) entry which is preliminary data.</text>
</comment>
<dbReference type="EMBL" id="JBBMFP010000002">
    <property type="protein sequence ID" value="MEQ2429790.1"/>
    <property type="molecule type" value="Genomic_DNA"/>
</dbReference>
<name>A0ABV1DHF7_9FIRM</name>
<gene>
    <name evidence="2" type="ORF">WMO65_02120</name>
</gene>
<sequence>MRTIWSRYFYPAIYGMLKKHFKVSSSKNIPTKSLEEAKRLVYNWRPSDCFILAKTNEMIEEYDKGILCEKKSRVFTEWLDMSDDGRNNIFAGR</sequence>
<keyword evidence="3" id="KW-1185">Reference proteome</keyword>